<feature type="domain" description="Mutator-like transposase" evidence="2">
    <location>
        <begin position="1"/>
        <end position="230"/>
    </location>
</feature>
<dbReference type="EnsemblMetazoa" id="XM_030990615">
    <property type="protein sequence ID" value="XP_030846475"/>
    <property type="gene ID" value="LOC115926119"/>
</dbReference>
<dbReference type="InterPro" id="IPR049012">
    <property type="entry name" value="Mutator_transp_dom"/>
</dbReference>
<reference evidence="4" key="1">
    <citation type="submission" date="2015-02" db="EMBL/GenBank/DDBJ databases">
        <title>Genome sequencing for Strongylocentrotus purpuratus.</title>
        <authorList>
            <person name="Murali S."/>
            <person name="Liu Y."/>
            <person name="Vee V."/>
            <person name="English A."/>
            <person name="Wang M."/>
            <person name="Skinner E."/>
            <person name="Han Y."/>
            <person name="Muzny D.M."/>
            <person name="Worley K.C."/>
            <person name="Gibbs R.A."/>
        </authorList>
    </citation>
    <scope>NUCLEOTIDE SEQUENCE</scope>
</reference>
<dbReference type="InParanoid" id="A0A7M7P5S2"/>
<evidence type="ECO:0000256" key="1">
    <source>
        <dbReference type="SAM" id="MobiDB-lite"/>
    </source>
</evidence>
<proteinExistence type="predicted"/>
<dbReference type="OrthoDB" id="5985305at2759"/>
<sequence>MAASEVGLGRVGLADLTSILGLPPPPVQQSYQRHLKNIAKAKKTAAEDQMKDAAQHLRDKAREKDPSIGPDDIVDVAVSFDGTWHRRGHSSNHGVGVVISVDTGEVLDQEVLSKICGECNAKKGWDKEGERYKKWEAGHSCDGGHKGSSGGGGVEAIAAQTMWRRAVTQYRLRYKFMVSDGDSSSFKKIEEIYGEGHKVYKMECVGHVGKRMYKALDNFRKDHSCQKLSDGKRVGYGKGNIRHTINRKII</sequence>
<accession>A0A7M7P5S2</accession>
<dbReference type="GeneID" id="115926119"/>
<evidence type="ECO:0000259" key="2">
    <source>
        <dbReference type="Pfam" id="PF20700"/>
    </source>
</evidence>
<dbReference type="Proteomes" id="UP000007110">
    <property type="component" value="Unassembled WGS sequence"/>
</dbReference>
<dbReference type="KEGG" id="spu:115926119"/>
<evidence type="ECO:0000313" key="4">
    <source>
        <dbReference type="Proteomes" id="UP000007110"/>
    </source>
</evidence>
<dbReference type="AlphaFoldDB" id="A0A7M7P5S2"/>
<protein>
    <recommendedName>
        <fullName evidence="2">Mutator-like transposase domain-containing protein</fullName>
    </recommendedName>
</protein>
<feature type="region of interest" description="Disordered" evidence="1">
    <location>
        <begin position="48"/>
        <end position="68"/>
    </location>
</feature>
<keyword evidence="4" id="KW-1185">Reference proteome</keyword>
<dbReference type="Pfam" id="PF20700">
    <property type="entry name" value="Mutator"/>
    <property type="match status" value="1"/>
</dbReference>
<dbReference type="RefSeq" id="XP_030846475.1">
    <property type="nucleotide sequence ID" value="XM_030990615.1"/>
</dbReference>
<organism evidence="3 4">
    <name type="scientific">Strongylocentrotus purpuratus</name>
    <name type="common">Purple sea urchin</name>
    <dbReference type="NCBI Taxonomy" id="7668"/>
    <lineage>
        <taxon>Eukaryota</taxon>
        <taxon>Metazoa</taxon>
        <taxon>Echinodermata</taxon>
        <taxon>Eleutherozoa</taxon>
        <taxon>Echinozoa</taxon>
        <taxon>Echinoidea</taxon>
        <taxon>Euechinoidea</taxon>
        <taxon>Echinacea</taxon>
        <taxon>Camarodonta</taxon>
        <taxon>Echinidea</taxon>
        <taxon>Strongylocentrotidae</taxon>
        <taxon>Strongylocentrotus</taxon>
    </lineage>
</organism>
<feature type="compositionally biased region" description="Basic and acidic residues" evidence="1">
    <location>
        <begin position="48"/>
        <end position="66"/>
    </location>
</feature>
<evidence type="ECO:0000313" key="3">
    <source>
        <dbReference type="EnsemblMetazoa" id="XP_030846475"/>
    </source>
</evidence>
<dbReference type="OMA" id="EEWAETH"/>
<reference evidence="3" key="2">
    <citation type="submission" date="2021-01" db="UniProtKB">
        <authorList>
            <consortium name="EnsemblMetazoa"/>
        </authorList>
    </citation>
    <scope>IDENTIFICATION</scope>
</reference>
<name>A0A7M7P5S2_STRPU</name>